<evidence type="ECO:0000313" key="5">
    <source>
        <dbReference type="EMBL" id="EIM80336.1"/>
    </source>
</evidence>
<protein>
    <submittedName>
        <fullName evidence="5">Uncharacterized protein</fullName>
    </submittedName>
</protein>
<reference evidence="6" key="1">
    <citation type="journal article" date="2012" name="Science">
        <title>The Paleozoic origin of enzymatic lignin decomposition reconstructed from 31 fungal genomes.</title>
        <authorList>
            <person name="Floudas D."/>
            <person name="Binder M."/>
            <person name="Riley R."/>
            <person name="Barry K."/>
            <person name="Blanchette R.A."/>
            <person name="Henrissat B."/>
            <person name="Martinez A.T."/>
            <person name="Otillar R."/>
            <person name="Spatafora J.W."/>
            <person name="Yadav J.S."/>
            <person name="Aerts A."/>
            <person name="Benoit I."/>
            <person name="Boyd A."/>
            <person name="Carlson A."/>
            <person name="Copeland A."/>
            <person name="Coutinho P.M."/>
            <person name="de Vries R.P."/>
            <person name="Ferreira P."/>
            <person name="Findley K."/>
            <person name="Foster B."/>
            <person name="Gaskell J."/>
            <person name="Glotzer D."/>
            <person name="Gorecki P."/>
            <person name="Heitman J."/>
            <person name="Hesse C."/>
            <person name="Hori C."/>
            <person name="Igarashi K."/>
            <person name="Jurgens J.A."/>
            <person name="Kallen N."/>
            <person name="Kersten P."/>
            <person name="Kohler A."/>
            <person name="Kuees U."/>
            <person name="Kumar T.K.A."/>
            <person name="Kuo A."/>
            <person name="LaButti K."/>
            <person name="Larrondo L.F."/>
            <person name="Lindquist E."/>
            <person name="Ling A."/>
            <person name="Lombard V."/>
            <person name="Lucas S."/>
            <person name="Lundell T."/>
            <person name="Martin R."/>
            <person name="McLaughlin D.J."/>
            <person name="Morgenstern I."/>
            <person name="Morin E."/>
            <person name="Murat C."/>
            <person name="Nagy L.G."/>
            <person name="Nolan M."/>
            <person name="Ohm R.A."/>
            <person name="Patyshakuliyeva A."/>
            <person name="Rokas A."/>
            <person name="Ruiz-Duenas F.J."/>
            <person name="Sabat G."/>
            <person name="Salamov A."/>
            <person name="Samejima M."/>
            <person name="Schmutz J."/>
            <person name="Slot J.C."/>
            <person name="St John F."/>
            <person name="Stenlid J."/>
            <person name="Sun H."/>
            <person name="Sun S."/>
            <person name="Syed K."/>
            <person name="Tsang A."/>
            <person name="Wiebenga A."/>
            <person name="Young D."/>
            <person name="Pisabarro A."/>
            <person name="Eastwood D.C."/>
            <person name="Martin F."/>
            <person name="Cullen D."/>
            <person name="Grigoriev I.V."/>
            <person name="Hibbett D.S."/>
        </authorList>
    </citation>
    <scope>NUCLEOTIDE SEQUENCE [LARGE SCALE GENOMIC DNA]</scope>
    <source>
        <strain evidence="6">FP-91666</strain>
    </source>
</reference>
<proteinExistence type="inferred from homology"/>
<accession>R7RY55</accession>
<keyword evidence="2" id="KW-0560">Oxidoreductase</keyword>
<dbReference type="GO" id="GO:0016491">
    <property type="term" value="F:oxidoreductase activity"/>
    <property type="evidence" value="ECO:0007669"/>
    <property type="project" value="UniProtKB-KW"/>
</dbReference>
<dbReference type="Pfam" id="PF11807">
    <property type="entry name" value="UstYa"/>
    <property type="match status" value="1"/>
</dbReference>
<keyword evidence="6" id="KW-1185">Reference proteome</keyword>
<dbReference type="PANTHER" id="PTHR33365">
    <property type="entry name" value="YALI0B05434P"/>
    <property type="match status" value="1"/>
</dbReference>
<evidence type="ECO:0000313" key="6">
    <source>
        <dbReference type="Proteomes" id="UP000053927"/>
    </source>
</evidence>
<evidence type="ECO:0000256" key="2">
    <source>
        <dbReference type="ARBA" id="ARBA00023002"/>
    </source>
</evidence>
<dbReference type="Proteomes" id="UP000053927">
    <property type="component" value="Unassembled WGS sequence"/>
</dbReference>
<dbReference type="AlphaFoldDB" id="R7RY55"/>
<dbReference type="PANTHER" id="PTHR33365:SF11">
    <property type="entry name" value="TAT PATHWAY SIGNAL SEQUENCE"/>
    <property type="match status" value="1"/>
</dbReference>
<feature type="chain" id="PRO_5004455382" evidence="4">
    <location>
        <begin position="24"/>
        <end position="215"/>
    </location>
</feature>
<dbReference type="KEGG" id="shs:STEHIDRAFT_162755"/>
<dbReference type="OrthoDB" id="3687641at2759"/>
<dbReference type="RefSeq" id="XP_007310475.1">
    <property type="nucleotide sequence ID" value="XM_007310413.1"/>
</dbReference>
<dbReference type="GO" id="GO:0043386">
    <property type="term" value="P:mycotoxin biosynthetic process"/>
    <property type="evidence" value="ECO:0007669"/>
    <property type="project" value="InterPro"/>
</dbReference>
<dbReference type="GeneID" id="18802162"/>
<dbReference type="eggNOG" id="ENOG502RCW3">
    <property type="taxonomic scope" value="Eukaryota"/>
</dbReference>
<keyword evidence="4" id="KW-0732">Signal</keyword>
<dbReference type="OMA" id="WGHNGSS"/>
<dbReference type="InterPro" id="IPR021765">
    <property type="entry name" value="UstYa-like"/>
</dbReference>
<evidence type="ECO:0000256" key="1">
    <source>
        <dbReference type="ARBA" id="ARBA00004685"/>
    </source>
</evidence>
<comment type="pathway">
    <text evidence="1">Mycotoxin biosynthesis.</text>
</comment>
<evidence type="ECO:0000256" key="3">
    <source>
        <dbReference type="ARBA" id="ARBA00035112"/>
    </source>
</evidence>
<comment type="similarity">
    <text evidence="3">Belongs to the ustYa family.</text>
</comment>
<evidence type="ECO:0000256" key="4">
    <source>
        <dbReference type="SAM" id="SignalP"/>
    </source>
</evidence>
<name>R7RY55_STEHR</name>
<sequence>MSILFIFMTTILLKAILLAWLRAAFHSLSQSELAQDTYSYEGSDFPRTWSIDGVDRVSMFVEDTTHYQLESSVVGDGFDSDAEWDLLVPGDGLVYLGDNKRPFSVTVFHQLRCLNIIRKHLVLVARHELSGPREDRSRTLTTHCANYLRQMALCHADLDLDTAVGKPEVSVMPDVYECHDWSRFYEKVERNQYQYMTWSSASSKGKNSTTDGLTD</sequence>
<feature type="signal peptide" evidence="4">
    <location>
        <begin position="1"/>
        <end position="23"/>
    </location>
</feature>
<organism evidence="5 6">
    <name type="scientific">Stereum hirsutum (strain FP-91666)</name>
    <name type="common">White-rot fungus</name>
    <dbReference type="NCBI Taxonomy" id="721885"/>
    <lineage>
        <taxon>Eukaryota</taxon>
        <taxon>Fungi</taxon>
        <taxon>Dikarya</taxon>
        <taxon>Basidiomycota</taxon>
        <taxon>Agaricomycotina</taxon>
        <taxon>Agaricomycetes</taxon>
        <taxon>Russulales</taxon>
        <taxon>Stereaceae</taxon>
        <taxon>Stereum</taxon>
    </lineage>
</organism>
<gene>
    <name evidence="5" type="ORF">STEHIDRAFT_162755</name>
</gene>
<dbReference type="EMBL" id="JH687398">
    <property type="protein sequence ID" value="EIM80336.1"/>
    <property type="molecule type" value="Genomic_DNA"/>
</dbReference>